<feature type="non-terminal residue" evidence="3">
    <location>
        <position position="1"/>
    </location>
</feature>
<feature type="compositionally biased region" description="Basic and acidic residues" evidence="1">
    <location>
        <begin position="11"/>
        <end position="27"/>
    </location>
</feature>
<reference evidence="3" key="1">
    <citation type="submission" date="2020-08" db="EMBL/GenBank/DDBJ databases">
        <title>Multicomponent nature underlies the extraordinary mechanical properties of spider dragline silk.</title>
        <authorList>
            <person name="Kono N."/>
            <person name="Nakamura H."/>
            <person name="Mori M."/>
            <person name="Yoshida Y."/>
            <person name="Ohtoshi R."/>
            <person name="Malay A.D."/>
            <person name="Moran D.A.P."/>
            <person name="Tomita M."/>
            <person name="Numata K."/>
            <person name="Arakawa K."/>
        </authorList>
    </citation>
    <scope>NUCLEOTIDE SEQUENCE</scope>
</reference>
<gene>
    <name evidence="3" type="ORF">NPIL_423991</name>
</gene>
<protein>
    <submittedName>
        <fullName evidence="3">Uncharacterized protein</fullName>
    </submittedName>
</protein>
<keyword evidence="2" id="KW-1133">Transmembrane helix</keyword>
<comment type="caution">
    <text evidence="3">The sequence shown here is derived from an EMBL/GenBank/DDBJ whole genome shotgun (WGS) entry which is preliminary data.</text>
</comment>
<proteinExistence type="predicted"/>
<dbReference type="EMBL" id="BMAW01008886">
    <property type="protein sequence ID" value="GFT11055.1"/>
    <property type="molecule type" value="Genomic_DNA"/>
</dbReference>
<name>A0A8X6NFZ1_NEPPI</name>
<feature type="non-terminal residue" evidence="3">
    <location>
        <position position="96"/>
    </location>
</feature>
<keyword evidence="2" id="KW-0812">Transmembrane</keyword>
<evidence type="ECO:0000256" key="2">
    <source>
        <dbReference type="SAM" id="Phobius"/>
    </source>
</evidence>
<sequence length="96" mass="11150">ETSDGTTAALSKEDRNPSERIRNLDERRNEEMFPKRGATWNFLKGLVLILCISSVFVNRMYFCTEYPHLCNKPSNVTQFCEKYPFNCICDSSNLML</sequence>
<dbReference type="Proteomes" id="UP000887013">
    <property type="component" value="Unassembled WGS sequence"/>
</dbReference>
<dbReference type="AlphaFoldDB" id="A0A8X6NFZ1"/>
<evidence type="ECO:0000313" key="3">
    <source>
        <dbReference type="EMBL" id="GFT11055.1"/>
    </source>
</evidence>
<feature type="transmembrane region" description="Helical" evidence="2">
    <location>
        <begin position="42"/>
        <end position="62"/>
    </location>
</feature>
<evidence type="ECO:0000313" key="4">
    <source>
        <dbReference type="Proteomes" id="UP000887013"/>
    </source>
</evidence>
<dbReference type="OrthoDB" id="6437007at2759"/>
<organism evidence="3 4">
    <name type="scientific">Nephila pilipes</name>
    <name type="common">Giant wood spider</name>
    <name type="synonym">Nephila maculata</name>
    <dbReference type="NCBI Taxonomy" id="299642"/>
    <lineage>
        <taxon>Eukaryota</taxon>
        <taxon>Metazoa</taxon>
        <taxon>Ecdysozoa</taxon>
        <taxon>Arthropoda</taxon>
        <taxon>Chelicerata</taxon>
        <taxon>Arachnida</taxon>
        <taxon>Araneae</taxon>
        <taxon>Araneomorphae</taxon>
        <taxon>Entelegynae</taxon>
        <taxon>Araneoidea</taxon>
        <taxon>Nephilidae</taxon>
        <taxon>Nephila</taxon>
    </lineage>
</organism>
<keyword evidence="2" id="KW-0472">Membrane</keyword>
<evidence type="ECO:0000256" key="1">
    <source>
        <dbReference type="SAM" id="MobiDB-lite"/>
    </source>
</evidence>
<feature type="region of interest" description="Disordered" evidence="1">
    <location>
        <begin position="1"/>
        <end position="27"/>
    </location>
</feature>
<keyword evidence="4" id="KW-1185">Reference proteome</keyword>
<accession>A0A8X6NFZ1</accession>